<dbReference type="InterPro" id="IPR033199">
    <property type="entry name" value="DDAH-like"/>
</dbReference>
<comment type="caution">
    <text evidence="4">The sequence shown here is derived from an EMBL/GenBank/DDBJ whole genome shotgun (WGS) entry which is preliminary data.</text>
</comment>
<evidence type="ECO:0000256" key="1">
    <source>
        <dbReference type="ARBA" id="ARBA00008532"/>
    </source>
</evidence>
<dbReference type="GO" id="GO:0006525">
    <property type="term" value="P:arginine metabolic process"/>
    <property type="evidence" value="ECO:0007669"/>
    <property type="project" value="TreeGrafter"/>
</dbReference>
<dbReference type="EMBL" id="CAICTM010000193">
    <property type="protein sequence ID" value="CAB9504353.1"/>
    <property type="molecule type" value="Genomic_DNA"/>
</dbReference>
<sequence>MATTLRRLLMRPGTLRPTVSLLPHFSFSEASSFLLLSKKSSLSRRSLYNFAVTRQIPNSFVNSISKYYENNNQDDAAISISLAKSQHEDYVKLLRLKVPTLELPPLEHHPDCVFVEDTVVAVDNRAVITWPGHASRQGEVDSIRQVLEQLGMDVWEMKTQNADAICDGGDVMYTGRHLFVGLSERTNAQGASVLEEAFSPLPMVTVALDAKDALHLKSIVTHMDEYTILAPQGSLGDKVLQAMDAAALGYTTVRLPDIRACNVVTVNGLIVASDNICEESRAILLDCALERNLDVEFVGNTEIAKSDGANTCCSVLLSL</sequence>
<dbReference type="SUPFAM" id="SSF55909">
    <property type="entry name" value="Pentein"/>
    <property type="match status" value="1"/>
</dbReference>
<dbReference type="GO" id="GO:0000052">
    <property type="term" value="P:citrulline metabolic process"/>
    <property type="evidence" value="ECO:0007669"/>
    <property type="project" value="TreeGrafter"/>
</dbReference>
<evidence type="ECO:0000256" key="3">
    <source>
        <dbReference type="PIRSR" id="PIRSR633199-1"/>
    </source>
</evidence>
<evidence type="ECO:0000256" key="2">
    <source>
        <dbReference type="ARBA" id="ARBA00022801"/>
    </source>
</evidence>
<accession>A0A9N8H769</accession>
<comment type="similarity">
    <text evidence="1">Belongs to the DDAH family.</text>
</comment>
<dbReference type="GO" id="GO:0016403">
    <property type="term" value="F:dimethylargininase activity"/>
    <property type="evidence" value="ECO:0007669"/>
    <property type="project" value="TreeGrafter"/>
</dbReference>
<dbReference type="PANTHER" id="PTHR12737">
    <property type="entry name" value="DIMETHYLARGININE DIMETHYLAMINOHYDROLASE"/>
    <property type="match status" value="1"/>
</dbReference>
<dbReference type="OrthoDB" id="26679at2759"/>
<feature type="active site" description="Nucleophile" evidence="3">
    <location>
        <position position="312"/>
    </location>
</feature>
<dbReference type="FunFam" id="3.75.10.10:FF:000004">
    <property type="entry name" value="N(G),N(G)-dimethylarginine dimethylaminohydrolase 1"/>
    <property type="match status" value="1"/>
</dbReference>
<dbReference type="GO" id="GO:0045429">
    <property type="term" value="P:positive regulation of nitric oxide biosynthetic process"/>
    <property type="evidence" value="ECO:0007669"/>
    <property type="project" value="TreeGrafter"/>
</dbReference>
<evidence type="ECO:0000313" key="4">
    <source>
        <dbReference type="EMBL" id="CAB9504353.1"/>
    </source>
</evidence>
<organism evidence="4 5">
    <name type="scientific">Seminavis robusta</name>
    <dbReference type="NCBI Taxonomy" id="568900"/>
    <lineage>
        <taxon>Eukaryota</taxon>
        <taxon>Sar</taxon>
        <taxon>Stramenopiles</taxon>
        <taxon>Ochrophyta</taxon>
        <taxon>Bacillariophyta</taxon>
        <taxon>Bacillariophyceae</taxon>
        <taxon>Bacillariophycidae</taxon>
        <taxon>Naviculales</taxon>
        <taxon>Naviculaceae</taxon>
        <taxon>Seminavis</taxon>
    </lineage>
</organism>
<keyword evidence="5" id="KW-1185">Reference proteome</keyword>
<gene>
    <name evidence="4" type="ORF">SEMRO_194_G082930.1</name>
</gene>
<dbReference type="GO" id="GO:0016597">
    <property type="term" value="F:amino acid binding"/>
    <property type="evidence" value="ECO:0007669"/>
    <property type="project" value="TreeGrafter"/>
</dbReference>
<reference evidence="4" key="1">
    <citation type="submission" date="2020-06" db="EMBL/GenBank/DDBJ databases">
        <authorList>
            <consortium name="Plant Systems Biology data submission"/>
        </authorList>
    </citation>
    <scope>NUCLEOTIDE SEQUENCE</scope>
    <source>
        <strain evidence="4">D6</strain>
    </source>
</reference>
<dbReference type="PANTHER" id="PTHR12737:SF9">
    <property type="entry name" value="DIMETHYLARGININASE"/>
    <property type="match status" value="1"/>
</dbReference>
<evidence type="ECO:0000313" key="5">
    <source>
        <dbReference type="Proteomes" id="UP001153069"/>
    </source>
</evidence>
<name>A0A9N8H769_9STRA</name>
<protein>
    <submittedName>
        <fullName evidence="4">N(G),N(G)-dimethylarginine dimethylaminohydrolase 1</fullName>
    </submittedName>
</protein>
<dbReference type="AlphaFoldDB" id="A0A9N8H769"/>
<dbReference type="Gene3D" id="3.75.10.10">
    <property type="entry name" value="L-arginine/glycine Amidinotransferase, Chain A"/>
    <property type="match status" value="1"/>
</dbReference>
<keyword evidence="2" id="KW-0378">Hydrolase</keyword>
<dbReference type="Proteomes" id="UP001153069">
    <property type="component" value="Unassembled WGS sequence"/>
</dbReference>
<feature type="active site" description="Proton donor" evidence="3">
    <location>
        <position position="215"/>
    </location>
</feature>
<proteinExistence type="inferred from homology"/>